<dbReference type="EMBL" id="JACHHG010000001">
    <property type="protein sequence ID" value="MBB6096726.1"/>
    <property type="molecule type" value="Genomic_DNA"/>
</dbReference>
<dbReference type="InterPro" id="IPR006061">
    <property type="entry name" value="SBP_1_CS"/>
</dbReference>
<evidence type="ECO:0000313" key="5">
    <source>
        <dbReference type="EMBL" id="MBB6096726.1"/>
    </source>
</evidence>
<dbReference type="AlphaFoldDB" id="A0A841HUY0"/>
<dbReference type="GO" id="GO:1901982">
    <property type="term" value="F:maltose binding"/>
    <property type="evidence" value="ECO:0007669"/>
    <property type="project" value="TreeGrafter"/>
</dbReference>
<dbReference type="Gene3D" id="3.40.190.10">
    <property type="entry name" value="Periplasmic binding protein-like II"/>
    <property type="match status" value="2"/>
</dbReference>
<name>A0A841HUY0_9DEIO</name>
<comment type="similarity">
    <text evidence="1">Belongs to the bacterial solute-binding protein 1 family.</text>
</comment>
<feature type="chain" id="PRO_5032808597" evidence="4">
    <location>
        <begin position="24"/>
        <end position="418"/>
    </location>
</feature>
<evidence type="ECO:0000313" key="6">
    <source>
        <dbReference type="Proteomes" id="UP000569951"/>
    </source>
</evidence>
<dbReference type="SUPFAM" id="SSF53850">
    <property type="entry name" value="Periplasmic binding protein-like II"/>
    <property type="match status" value="1"/>
</dbReference>
<reference evidence="5 6" key="1">
    <citation type="submission" date="2020-08" db="EMBL/GenBank/DDBJ databases">
        <title>Genomic Encyclopedia of Type Strains, Phase IV (KMG-IV): sequencing the most valuable type-strain genomes for metagenomic binning, comparative biology and taxonomic classification.</title>
        <authorList>
            <person name="Goeker M."/>
        </authorList>
    </citation>
    <scope>NUCLEOTIDE SEQUENCE [LARGE SCALE GENOMIC DNA]</scope>
    <source>
        <strain evidence="5 6">DSM 21458</strain>
    </source>
</reference>
<evidence type="ECO:0000256" key="1">
    <source>
        <dbReference type="ARBA" id="ARBA00008520"/>
    </source>
</evidence>
<proteinExistence type="inferred from homology"/>
<keyword evidence="3 4" id="KW-0732">Signal</keyword>
<dbReference type="PANTHER" id="PTHR30061">
    <property type="entry name" value="MALTOSE-BINDING PERIPLASMIC PROTEIN"/>
    <property type="match status" value="1"/>
</dbReference>
<sequence>MKKLAIISLTLLAGVAAAQSSNADTLKAQCRDAKVVAELWHGFQGGAPKDTLESLAVAFNKTLKGACVQPISQGSYRDLSTKLKAAFASGKVPTMAQAFENNMALYLEAGQLEDLATLGVKTNYLEKTFVRANTFDGKLYGIPFNKSVQVMYYNKDLFSKHGVKVPTTLAQFEKAARDLSKKAGSPVFWYQPDASTFGYFYFTMGGTYGDGKKLVVNDATAVKALELLVDLTKDGAAKAITNGYINNQLGSGTFGMAIDTSAGMKYWESGAKFNLGMTTTPGLKAGYPGSSVIQGTNLVVFKGAPKAEKDLAARFLAFAETPRNSAVFAMATGYVPSNTLASRQPAFQDFLKSSPNYSAVLKQARYADFEPRLEQWEQIRFDVLGKAVAEAVLGKATPKAALDRAQKQVDDLMSGRTR</sequence>
<dbReference type="GO" id="GO:0015768">
    <property type="term" value="P:maltose transport"/>
    <property type="evidence" value="ECO:0007669"/>
    <property type="project" value="TreeGrafter"/>
</dbReference>
<protein>
    <submittedName>
        <fullName evidence="5">Multiple sugar transport system substrate-binding protein</fullName>
    </submittedName>
</protein>
<dbReference type="InterPro" id="IPR006059">
    <property type="entry name" value="SBP"/>
</dbReference>
<accession>A0A841HUY0</accession>
<evidence type="ECO:0000256" key="2">
    <source>
        <dbReference type="ARBA" id="ARBA00022448"/>
    </source>
</evidence>
<organism evidence="5 6">
    <name type="scientific">Deinobacterium chartae</name>
    <dbReference type="NCBI Taxonomy" id="521158"/>
    <lineage>
        <taxon>Bacteria</taxon>
        <taxon>Thermotogati</taxon>
        <taxon>Deinococcota</taxon>
        <taxon>Deinococci</taxon>
        <taxon>Deinococcales</taxon>
        <taxon>Deinococcaceae</taxon>
        <taxon>Deinobacterium</taxon>
    </lineage>
</organism>
<evidence type="ECO:0000256" key="4">
    <source>
        <dbReference type="SAM" id="SignalP"/>
    </source>
</evidence>
<dbReference type="GO" id="GO:0055085">
    <property type="term" value="P:transmembrane transport"/>
    <property type="evidence" value="ECO:0007669"/>
    <property type="project" value="InterPro"/>
</dbReference>
<keyword evidence="5" id="KW-0762">Sugar transport</keyword>
<evidence type="ECO:0000256" key="3">
    <source>
        <dbReference type="ARBA" id="ARBA00022729"/>
    </source>
</evidence>
<dbReference type="GO" id="GO:0055052">
    <property type="term" value="C:ATP-binding cassette (ABC) transporter complex, substrate-binding subunit-containing"/>
    <property type="evidence" value="ECO:0007669"/>
    <property type="project" value="TreeGrafter"/>
</dbReference>
<dbReference type="Proteomes" id="UP000569951">
    <property type="component" value="Unassembled WGS sequence"/>
</dbReference>
<dbReference type="Pfam" id="PF13416">
    <property type="entry name" value="SBP_bac_8"/>
    <property type="match status" value="1"/>
</dbReference>
<dbReference type="GO" id="GO:0042956">
    <property type="term" value="P:maltodextrin transmembrane transport"/>
    <property type="evidence" value="ECO:0007669"/>
    <property type="project" value="TreeGrafter"/>
</dbReference>
<gene>
    <name evidence="5" type="ORF">HNR42_000138</name>
</gene>
<dbReference type="PROSITE" id="PS01037">
    <property type="entry name" value="SBP_BACTERIAL_1"/>
    <property type="match status" value="1"/>
</dbReference>
<keyword evidence="6" id="KW-1185">Reference proteome</keyword>
<dbReference type="PANTHER" id="PTHR30061:SF50">
    <property type="entry name" value="MALTOSE_MALTODEXTRIN-BINDING PERIPLASMIC PROTEIN"/>
    <property type="match status" value="1"/>
</dbReference>
<feature type="signal peptide" evidence="4">
    <location>
        <begin position="1"/>
        <end position="23"/>
    </location>
</feature>
<dbReference type="CDD" id="cd14748">
    <property type="entry name" value="PBP2_UgpB"/>
    <property type="match status" value="1"/>
</dbReference>
<keyword evidence="2" id="KW-0813">Transport</keyword>
<dbReference type="RefSeq" id="WP_183983477.1">
    <property type="nucleotide sequence ID" value="NZ_JACHHG010000001.1"/>
</dbReference>
<comment type="caution">
    <text evidence="5">The sequence shown here is derived from an EMBL/GenBank/DDBJ whole genome shotgun (WGS) entry which is preliminary data.</text>
</comment>